<name>A0ACD4R8K7_9BACI</name>
<dbReference type="Proteomes" id="UP001226091">
    <property type="component" value="Chromosome"/>
</dbReference>
<reference evidence="2" key="1">
    <citation type="journal article" date="2025" name="Aquaculture">
        <title>Assessment of the bioflocculant production and safety properties of Metabacillus hrfriensis sp. nov. based on phenotypic and whole-genome sequencing analysis.</title>
        <authorList>
            <person name="Zhang R."/>
            <person name="Zhao Z."/>
            <person name="Luo L."/>
            <person name="Wang S."/>
            <person name="Guo K."/>
            <person name="Xu W."/>
        </authorList>
    </citation>
    <scope>NUCLEOTIDE SEQUENCE [LARGE SCALE GENOMIC DNA]</scope>
    <source>
        <strain evidence="2">CT-WN-B3</strain>
    </source>
</reference>
<evidence type="ECO:0000313" key="1">
    <source>
        <dbReference type="EMBL" id="WHZ56776.1"/>
    </source>
</evidence>
<protein>
    <submittedName>
        <fullName evidence="1">Dephospho-CoA kinase</fullName>
        <ecNumber evidence="1">2.7.1.24</ecNumber>
    </submittedName>
</protein>
<keyword evidence="1" id="KW-0418">Kinase</keyword>
<keyword evidence="1" id="KW-0808">Transferase</keyword>
<keyword evidence="2" id="KW-1185">Reference proteome</keyword>
<organism evidence="1 2">
    <name type="scientific">Metabacillus hrfriensis</name>
    <dbReference type="NCBI Taxonomy" id="3048891"/>
    <lineage>
        <taxon>Bacteria</taxon>
        <taxon>Bacillati</taxon>
        <taxon>Bacillota</taxon>
        <taxon>Bacilli</taxon>
        <taxon>Bacillales</taxon>
        <taxon>Bacillaceae</taxon>
        <taxon>Metabacillus</taxon>
    </lineage>
</organism>
<dbReference type="EC" id="2.7.1.24" evidence="1"/>
<sequence length="201" mass="22554">MTLAIGLTGGIASGKSTVSNMFKDANIPVIDADVIAKQVVEAGEPAYHLVVETFGRSILKDDGAIDREKLGSIVFQNETERKKLNGIVHPAVRKEMLKQKEDAERRNEPAVVLDIPLLFESNLAHMADVTVVVYVDSQVQLERLMNRNQLTKQEAEWRIQSQLPLKDKKDKADEVIDNNGSLQSTKRQFEDLMKKWNLASK</sequence>
<proteinExistence type="predicted"/>
<dbReference type="EMBL" id="CP126116">
    <property type="protein sequence ID" value="WHZ56776.1"/>
    <property type="molecule type" value="Genomic_DNA"/>
</dbReference>
<gene>
    <name evidence="1" type="primary">coaE</name>
    <name evidence="1" type="ORF">QLQ22_19085</name>
</gene>
<accession>A0ACD4R8K7</accession>
<evidence type="ECO:0000313" key="2">
    <source>
        <dbReference type="Proteomes" id="UP001226091"/>
    </source>
</evidence>